<dbReference type="OrthoDB" id="9803871at2"/>
<dbReference type="CDD" id="cd04181">
    <property type="entry name" value="NTP_transferase"/>
    <property type="match status" value="1"/>
</dbReference>
<proteinExistence type="predicted"/>
<evidence type="ECO:0000313" key="3">
    <source>
        <dbReference type="Proteomes" id="UP000261174"/>
    </source>
</evidence>
<accession>A0A3E1P3H4</accession>
<gene>
    <name evidence="2" type="ORF">DXN04_15250</name>
</gene>
<protein>
    <submittedName>
        <fullName evidence="2">Glucose-1-phosphate thymidylyltransferase</fullName>
    </submittedName>
</protein>
<dbReference type="Proteomes" id="UP000261174">
    <property type="component" value="Unassembled WGS sequence"/>
</dbReference>
<reference evidence="2 3" key="1">
    <citation type="submission" date="2018-08" db="EMBL/GenBank/DDBJ databases">
        <title>Chitinophaga sp. K20C18050901, a novel bacterium isolated from forest soil.</title>
        <authorList>
            <person name="Wang C."/>
        </authorList>
    </citation>
    <scope>NUCLEOTIDE SEQUENCE [LARGE SCALE GENOMIC DNA]</scope>
    <source>
        <strain evidence="2 3">K20C18050901</strain>
    </source>
</reference>
<name>A0A3E1P3H4_9BACT</name>
<dbReference type="AlphaFoldDB" id="A0A3E1P3H4"/>
<dbReference type="SUPFAM" id="SSF53448">
    <property type="entry name" value="Nucleotide-diphospho-sugar transferases"/>
    <property type="match status" value="1"/>
</dbReference>
<evidence type="ECO:0000259" key="1">
    <source>
        <dbReference type="Pfam" id="PF00483"/>
    </source>
</evidence>
<dbReference type="PANTHER" id="PTHR42883:SF2">
    <property type="entry name" value="THYMIDYLYLTRANSFERASE"/>
    <property type="match status" value="1"/>
</dbReference>
<organism evidence="2 3">
    <name type="scientific">Chitinophaga silvisoli</name>
    <dbReference type="NCBI Taxonomy" id="2291814"/>
    <lineage>
        <taxon>Bacteria</taxon>
        <taxon>Pseudomonadati</taxon>
        <taxon>Bacteroidota</taxon>
        <taxon>Chitinophagia</taxon>
        <taxon>Chitinophagales</taxon>
        <taxon>Chitinophagaceae</taxon>
        <taxon>Chitinophaga</taxon>
    </lineage>
</organism>
<dbReference type="PANTHER" id="PTHR42883">
    <property type="entry name" value="GLUCOSE-1-PHOSPHATE THYMIDYLTRANSFERASE"/>
    <property type="match status" value="1"/>
</dbReference>
<comment type="caution">
    <text evidence="2">The sequence shown here is derived from an EMBL/GenBank/DDBJ whole genome shotgun (WGS) entry which is preliminary data.</text>
</comment>
<dbReference type="Gene3D" id="2.160.10.10">
    <property type="entry name" value="Hexapeptide repeat proteins"/>
    <property type="match status" value="1"/>
</dbReference>
<sequence length="330" mass="36336">MKAIIPVAGAGTKLRPHTYTQPKALIPLAGKTILSIIIDQLEEAGITEFVFVIGYLGEKIQHYVQKKYPHLTCHFVQQNVREGTGHAILLTKKVVGDDEILIVLGDTICEGNIRELIASPVSQLGLKKVDDPRSFGVAELNDAGDIMRVVEKPQIPKSNLALVGIYKIKETDQLFDCLERNMTEHRRSHDEFQLTDALQCMIEHGVQFTPFKVSNWFDCGRKETLLETNAILLSKYKVPANPMLPYENAIIIPPVSIGEGCNIKNSIIGPNVAIGDNTVINYSIVKDSIIGSYSNLYEVVLKSSLIGSDANIRGLSQSLNIGDNTEIDLG</sequence>
<keyword evidence="3" id="KW-1185">Reference proteome</keyword>
<dbReference type="InterPro" id="IPR005835">
    <property type="entry name" value="NTP_transferase_dom"/>
</dbReference>
<evidence type="ECO:0000313" key="2">
    <source>
        <dbReference type="EMBL" id="RFM34756.1"/>
    </source>
</evidence>
<keyword evidence="2" id="KW-0808">Transferase</keyword>
<feature type="domain" description="Nucleotidyl transferase" evidence="1">
    <location>
        <begin position="2"/>
        <end position="233"/>
    </location>
</feature>
<dbReference type="Gene3D" id="3.90.550.10">
    <property type="entry name" value="Spore Coat Polysaccharide Biosynthesis Protein SpsA, Chain A"/>
    <property type="match status" value="1"/>
</dbReference>
<dbReference type="EMBL" id="QTJV01000004">
    <property type="protein sequence ID" value="RFM34756.1"/>
    <property type="molecule type" value="Genomic_DNA"/>
</dbReference>
<dbReference type="Pfam" id="PF00483">
    <property type="entry name" value="NTP_transferase"/>
    <property type="match status" value="1"/>
</dbReference>
<dbReference type="InterPro" id="IPR029044">
    <property type="entry name" value="Nucleotide-diphossugar_trans"/>
</dbReference>
<dbReference type="GO" id="GO:0016740">
    <property type="term" value="F:transferase activity"/>
    <property type="evidence" value="ECO:0007669"/>
    <property type="project" value="UniProtKB-KW"/>
</dbReference>
<dbReference type="RefSeq" id="WP_116854338.1">
    <property type="nucleotide sequence ID" value="NZ_QTJV01000004.1"/>
</dbReference>